<evidence type="ECO:0000313" key="3">
    <source>
        <dbReference type="WBParaSite" id="Gr19_v10_g16029.t1"/>
    </source>
</evidence>
<organism evidence="2 3">
    <name type="scientific">Globodera rostochiensis</name>
    <name type="common">Golden nematode worm</name>
    <name type="synonym">Heterodera rostochiensis</name>
    <dbReference type="NCBI Taxonomy" id="31243"/>
    <lineage>
        <taxon>Eukaryota</taxon>
        <taxon>Metazoa</taxon>
        <taxon>Ecdysozoa</taxon>
        <taxon>Nematoda</taxon>
        <taxon>Chromadorea</taxon>
        <taxon>Rhabditida</taxon>
        <taxon>Tylenchina</taxon>
        <taxon>Tylenchomorpha</taxon>
        <taxon>Tylenchoidea</taxon>
        <taxon>Heteroderidae</taxon>
        <taxon>Heteroderinae</taxon>
        <taxon>Globodera</taxon>
    </lineage>
</organism>
<keyword evidence="1" id="KW-0812">Transmembrane</keyword>
<dbReference type="WBParaSite" id="Gr19_v10_g16029.t1">
    <property type="protein sequence ID" value="Gr19_v10_g16029.t1"/>
    <property type="gene ID" value="Gr19_v10_g16029"/>
</dbReference>
<accession>A0A914HD63</accession>
<keyword evidence="2" id="KW-1185">Reference proteome</keyword>
<dbReference type="Proteomes" id="UP000887572">
    <property type="component" value="Unplaced"/>
</dbReference>
<evidence type="ECO:0000313" key="2">
    <source>
        <dbReference type="Proteomes" id="UP000887572"/>
    </source>
</evidence>
<evidence type="ECO:0000256" key="1">
    <source>
        <dbReference type="SAM" id="Phobius"/>
    </source>
</evidence>
<dbReference type="AlphaFoldDB" id="A0A914HD63"/>
<sequence length="383" mass="42870">MTEGPSTRRTALLPLLLRVVAFTFFYRLKYASAAVDSLDCSDFGMACHWHNAVSPPSPLLWYRSSLPIDGDQLQLMTGTNVTPNGTYAITASSVQDVSQNGTALVATLISDTVPCQINNGTLSLNYWTTSFVRIWMCCNVQGQTLNRSRDCQMAPTSQGPGPAMFTIQGITEPFQISIEATNFVYTNSNNGLQGGLAILDSIGYNGDLCGSGGVVINGISSASAVNATTINQNLNKTLLNNTNNSSNMTTTFCINKFFRPDKFKQFNELVIGFWNKFILIIGFWNKFILIIGFWNKFINPYSNDSESNNDNNKTTCNQWNCINKFFRPNKFEQFSELVIGFWNQFINNKFEQFNKLIICFWNKFINPYSNNSESNNDSNKAID</sequence>
<keyword evidence="1" id="KW-0472">Membrane</keyword>
<feature type="transmembrane region" description="Helical" evidence="1">
    <location>
        <begin position="273"/>
        <end position="294"/>
    </location>
</feature>
<protein>
    <submittedName>
        <fullName evidence="3">Ig-like domain-containing protein</fullName>
    </submittedName>
</protein>
<proteinExistence type="predicted"/>
<name>A0A914HD63_GLORO</name>
<keyword evidence="1" id="KW-1133">Transmembrane helix</keyword>
<reference evidence="3" key="1">
    <citation type="submission" date="2022-11" db="UniProtKB">
        <authorList>
            <consortium name="WormBaseParasite"/>
        </authorList>
    </citation>
    <scope>IDENTIFICATION</scope>
</reference>